<sequence length="444" mass="48887">MARVGSMVKEINVDPSSGHYPSPYSLSPLGPVLKKGLMAPGLMGLLSVVTTLGLLTFIVYRFSTWRRHYRTFVGYNQYVVLCMNLLIADFIQAASFLFSFHWIKKNGIFAPSSACFAQGFLLNIGDLTSGFFVMAIAFHTFYTAVKGRRIGHVGFTISVVSVWSFALVLSIIGPIQYKDRYFVRAGAWCWAGEQYQTDRLALHYLWIFIVQFGTIIIYVFVLIRLRAAVAAVVPSVRVQSTSYAKVDRAAKLMVLYPLAYIVLTLPLSAGRMWSMAHHEKNLPDAYQCVAGALLASCGWVDTLLYTLTRKTLINGGGNSNRRVRFNNAKSSNEDPSSIDPNGGSILQTRTVTVSAGQVYALDTIDEEQRGRPENKHRYKKSFTERTGHSPTGSLDPIITGHHLGVGSDKVGTQVQVTSAAIDTSSDDGASRLSSFDDGKSPHAR</sequence>
<evidence type="ECO:0000256" key="4">
    <source>
        <dbReference type="ARBA" id="ARBA00023136"/>
    </source>
</evidence>
<feature type="region of interest" description="Disordered" evidence="5">
    <location>
        <begin position="318"/>
        <end position="344"/>
    </location>
</feature>
<organism evidence="8 9">
    <name type="scientific">Aureobasidium pullulans</name>
    <name type="common">Black yeast</name>
    <name type="synonym">Pullularia pullulans</name>
    <dbReference type="NCBI Taxonomy" id="5580"/>
    <lineage>
        <taxon>Eukaryota</taxon>
        <taxon>Fungi</taxon>
        <taxon>Dikarya</taxon>
        <taxon>Ascomycota</taxon>
        <taxon>Pezizomycotina</taxon>
        <taxon>Dothideomycetes</taxon>
        <taxon>Dothideomycetidae</taxon>
        <taxon>Dothideales</taxon>
        <taxon>Saccotheciaceae</taxon>
        <taxon>Aureobasidium</taxon>
    </lineage>
</organism>
<keyword evidence="3 6" id="KW-1133">Transmembrane helix</keyword>
<dbReference type="PANTHER" id="PTHR23112:SF37">
    <property type="entry name" value="G PROTEIN-COUPLED RECEPTOR GPR1"/>
    <property type="match status" value="1"/>
</dbReference>
<accession>A0A4S9KLP7</accession>
<feature type="transmembrane region" description="Helical" evidence="6">
    <location>
        <begin position="78"/>
        <end position="100"/>
    </location>
</feature>
<dbReference type="InterPro" id="IPR022596">
    <property type="entry name" value="GPR1/2/3_C"/>
</dbReference>
<evidence type="ECO:0000313" key="8">
    <source>
        <dbReference type="EMBL" id="THY16802.1"/>
    </source>
</evidence>
<dbReference type="Pfam" id="PF11970">
    <property type="entry name" value="GPR_Gpa2_C"/>
    <property type="match status" value="1"/>
</dbReference>
<dbReference type="CDD" id="cd00637">
    <property type="entry name" value="7tm_classA_rhodopsin-like"/>
    <property type="match status" value="1"/>
</dbReference>
<gene>
    <name evidence="8" type="ORF">D6D01_07622</name>
</gene>
<evidence type="ECO:0000313" key="9">
    <source>
        <dbReference type="Proteomes" id="UP000306584"/>
    </source>
</evidence>
<feature type="transmembrane region" description="Helical" evidence="6">
    <location>
        <begin position="204"/>
        <end position="233"/>
    </location>
</feature>
<evidence type="ECO:0000256" key="3">
    <source>
        <dbReference type="ARBA" id="ARBA00022989"/>
    </source>
</evidence>
<evidence type="ECO:0000256" key="1">
    <source>
        <dbReference type="ARBA" id="ARBA00004141"/>
    </source>
</evidence>
<evidence type="ECO:0000259" key="7">
    <source>
        <dbReference type="Pfam" id="PF11970"/>
    </source>
</evidence>
<reference evidence="8 9" key="1">
    <citation type="submission" date="2018-10" db="EMBL/GenBank/DDBJ databases">
        <title>Fifty Aureobasidium pullulans genomes reveal a recombining polyextremotolerant generalist.</title>
        <authorList>
            <person name="Gostincar C."/>
            <person name="Turk M."/>
            <person name="Zajc J."/>
            <person name="Gunde-Cimerman N."/>
        </authorList>
    </citation>
    <scope>NUCLEOTIDE SEQUENCE [LARGE SCALE GENOMIC DNA]</scope>
    <source>
        <strain evidence="8 9">EXF-6604</strain>
    </source>
</reference>
<proteinExistence type="predicted"/>
<dbReference type="Proteomes" id="UP000306584">
    <property type="component" value="Unassembled WGS sequence"/>
</dbReference>
<dbReference type="GO" id="GO:0004930">
    <property type="term" value="F:G protein-coupled receptor activity"/>
    <property type="evidence" value="ECO:0007669"/>
    <property type="project" value="TreeGrafter"/>
</dbReference>
<name>A0A4S9KLP7_AURPU</name>
<evidence type="ECO:0000256" key="2">
    <source>
        <dbReference type="ARBA" id="ARBA00022692"/>
    </source>
</evidence>
<feature type="transmembrane region" description="Helical" evidence="6">
    <location>
        <begin position="37"/>
        <end position="58"/>
    </location>
</feature>
<evidence type="ECO:0000256" key="5">
    <source>
        <dbReference type="SAM" id="MobiDB-lite"/>
    </source>
</evidence>
<feature type="transmembrane region" description="Helical" evidence="6">
    <location>
        <begin position="254"/>
        <end position="273"/>
    </location>
</feature>
<keyword evidence="4 6" id="KW-0472">Membrane</keyword>
<comment type="caution">
    <text evidence="8">The sequence shown here is derived from an EMBL/GenBank/DDBJ whole genome shotgun (WGS) entry which is preliminary data.</text>
</comment>
<protein>
    <recommendedName>
        <fullName evidence="7">G protein-coupled receptor GPR1/2/3 C-terminal domain-containing protein</fullName>
    </recommendedName>
</protein>
<feature type="compositionally biased region" description="Basic and acidic residues" evidence="5">
    <location>
        <begin position="434"/>
        <end position="444"/>
    </location>
</feature>
<dbReference type="Gene3D" id="1.20.1070.10">
    <property type="entry name" value="Rhodopsin 7-helix transmembrane proteins"/>
    <property type="match status" value="1"/>
</dbReference>
<feature type="compositionally biased region" description="Polar residues" evidence="5">
    <location>
        <begin position="410"/>
        <end position="433"/>
    </location>
</feature>
<feature type="domain" description="G protein-coupled receptor GPR1/2/3 C-terminal" evidence="7">
    <location>
        <begin position="244"/>
        <end position="311"/>
    </location>
</feature>
<feature type="compositionally biased region" description="Basic and acidic residues" evidence="5">
    <location>
        <begin position="366"/>
        <end position="387"/>
    </location>
</feature>
<evidence type="ECO:0000256" key="6">
    <source>
        <dbReference type="SAM" id="Phobius"/>
    </source>
</evidence>
<keyword evidence="2 6" id="KW-0812">Transmembrane</keyword>
<comment type="subcellular location">
    <subcellularLocation>
        <location evidence="1">Membrane</location>
        <topology evidence="1">Multi-pass membrane protein</topology>
    </subcellularLocation>
</comment>
<feature type="transmembrane region" description="Helical" evidence="6">
    <location>
        <begin position="120"/>
        <end position="141"/>
    </location>
</feature>
<feature type="compositionally biased region" description="Polar residues" evidence="5">
    <location>
        <begin position="327"/>
        <end position="344"/>
    </location>
</feature>
<dbReference type="EMBL" id="QZBD01000382">
    <property type="protein sequence ID" value="THY16802.1"/>
    <property type="molecule type" value="Genomic_DNA"/>
</dbReference>
<dbReference type="AlphaFoldDB" id="A0A4S9KLP7"/>
<feature type="transmembrane region" description="Helical" evidence="6">
    <location>
        <begin position="153"/>
        <end position="175"/>
    </location>
</feature>
<feature type="region of interest" description="Disordered" evidence="5">
    <location>
        <begin position="364"/>
        <end position="444"/>
    </location>
</feature>
<dbReference type="GO" id="GO:0005886">
    <property type="term" value="C:plasma membrane"/>
    <property type="evidence" value="ECO:0007669"/>
    <property type="project" value="TreeGrafter"/>
</dbReference>
<feature type="transmembrane region" description="Helical" evidence="6">
    <location>
        <begin position="285"/>
        <end position="307"/>
    </location>
</feature>
<dbReference type="PANTHER" id="PTHR23112">
    <property type="entry name" value="G PROTEIN-COUPLED RECEPTOR 157-RELATED"/>
    <property type="match status" value="1"/>
</dbReference>
<dbReference type="SUPFAM" id="SSF81321">
    <property type="entry name" value="Family A G protein-coupled receptor-like"/>
    <property type="match status" value="1"/>
</dbReference>
<dbReference type="GO" id="GO:0007189">
    <property type="term" value="P:adenylate cyclase-activating G protein-coupled receptor signaling pathway"/>
    <property type="evidence" value="ECO:0007669"/>
    <property type="project" value="TreeGrafter"/>
</dbReference>